<dbReference type="KEGG" id="tam:Theam_0513"/>
<dbReference type="HOGENOM" id="CLU_713574_0_0_0"/>
<dbReference type="eggNOG" id="COG0860">
    <property type="taxonomic scope" value="Bacteria"/>
</dbReference>
<dbReference type="GO" id="GO:0030288">
    <property type="term" value="C:outer membrane-bounded periplasmic space"/>
    <property type="evidence" value="ECO:0007669"/>
    <property type="project" value="TreeGrafter"/>
</dbReference>
<dbReference type="PANTHER" id="PTHR30404">
    <property type="entry name" value="N-ACETYLMURAMOYL-L-ALANINE AMIDASE"/>
    <property type="match status" value="1"/>
</dbReference>
<reference evidence="5" key="1">
    <citation type="submission" date="2011-01" db="EMBL/GenBank/DDBJ databases">
        <title>Complete sequence of chromosome of Thermovibrio ammonificans HB-1.</title>
        <authorList>
            <consortium name="US DOE Joint Genome Institute"/>
            <person name="Lucas S."/>
            <person name="Copeland A."/>
            <person name="Lapidus A."/>
            <person name="Cheng J.-F."/>
            <person name="Goodwin L."/>
            <person name="Pitluck S."/>
            <person name="Davenport K."/>
            <person name="Detter J.C."/>
            <person name="Han C."/>
            <person name="Tapia R."/>
            <person name="Land M."/>
            <person name="Hauser L."/>
            <person name="Kyrpides N."/>
            <person name="Ivanova N."/>
            <person name="Ovchinnikova G."/>
            <person name="Vetriani C."/>
            <person name="Woyke T."/>
        </authorList>
    </citation>
    <scope>NUCLEOTIDE SEQUENCE [LARGE SCALE GENOMIC DNA]</scope>
    <source>
        <strain evidence="5">HB-1</strain>
    </source>
</reference>
<keyword evidence="3 5" id="KW-0378">Hydrolase</keyword>
<dbReference type="Pfam" id="PF01520">
    <property type="entry name" value="Amidase_3"/>
    <property type="match status" value="1"/>
</dbReference>
<protein>
    <recommendedName>
        <fullName evidence="2">N-acetylmuramoyl-L-alanine amidase</fullName>
        <ecNumber evidence="2">3.5.1.28</ecNumber>
    </recommendedName>
</protein>
<evidence type="ECO:0000256" key="1">
    <source>
        <dbReference type="ARBA" id="ARBA00001561"/>
    </source>
</evidence>
<dbReference type="SUPFAM" id="SSF53187">
    <property type="entry name" value="Zn-dependent exopeptidases"/>
    <property type="match status" value="1"/>
</dbReference>
<accession>E8T5L0</accession>
<evidence type="ECO:0000259" key="4">
    <source>
        <dbReference type="SMART" id="SM00646"/>
    </source>
</evidence>
<dbReference type="Gene3D" id="3.40.630.40">
    <property type="entry name" value="Zn-dependent exopeptidases"/>
    <property type="match status" value="1"/>
</dbReference>
<dbReference type="STRING" id="648996.Theam_0513"/>
<evidence type="ECO:0000256" key="2">
    <source>
        <dbReference type="ARBA" id="ARBA00011901"/>
    </source>
</evidence>
<dbReference type="Gene3D" id="2.60.40.3500">
    <property type="match status" value="1"/>
</dbReference>
<dbReference type="CDD" id="cd02696">
    <property type="entry name" value="MurNAc-LAA"/>
    <property type="match status" value="1"/>
</dbReference>
<name>E8T5L0_THEA1</name>
<keyword evidence="6" id="KW-1185">Reference proteome</keyword>
<gene>
    <name evidence="5" type="ordered locus">Theam_0513</name>
</gene>
<dbReference type="Proteomes" id="UP000006362">
    <property type="component" value="Chromosome"/>
</dbReference>
<dbReference type="GO" id="GO:0008745">
    <property type="term" value="F:N-acetylmuramoyl-L-alanine amidase activity"/>
    <property type="evidence" value="ECO:0007669"/>
    <property type="project" value="UniProtKB-EC"/>
</dbReference>
<dbReference type="RefSeq" id="WP_013537271.1">
    <property type="nucleotide sequence ID" value="NC_014926.1"/>
</dbReference>
<dbReference type="PANTHER" id="PTHR30404:SF0">
    <property type="entry name" value="N-ACETYLMURAMOYL-L-ALANINE AMIDASE AMIC"/>
    <property type="match status" value="1"/>
</dbReference>
<comment type="catalytic activity">
    <reaction evidence="1">
        <text>Hydrolyzes the link between N-acetylmuramoyl residues and L-amino acid residues in certain cell-wall glycopeptides.</text>
        <dbReference type="EC" id="3.5.1.28"/>
    </reaction>
</comment>
<evidence type="ECO:0000256" key="3">
    <source>
        <dbReference type="ARBA" id="ARBA00022801"/>
    </source>
</evidence>
<dbReference type="OrthoDB" id="9806267at2"/>
<evidence type="ECO:0000313" key="5">
    <source>
        <dbReference type="EMBL" id="ADU96485.1"/>
    </source>
</evidence>
<dbReference type="EC" id="3.5.1.28" evidence="2"/>
<dbReference type="EMBL" id="CP002444">
    <property type="protein sequence ID" value="ADU96485.1"/>
    <property type="molecule type" value="Genomic_DNA"/>
</dbReference>
<organism evidence="5 6">
    <name type="scientific">Thermovibrio ammonificans (strain DSM 15698 / JCM 12110 / HB-1)</name>
    <dbReference type="NCBI Taxonomy" id="648996"/>
    <lineage>
        <taxon>Bacteria</taxon>
        <taxon>Pseudomonadati</taxon>
        <taxon>Aquificota</taxon>
        <taxon>Aquificia</taxon>
        <taxon>Desulfurobacteriales</taxon>
        <taxon>Desulfurobacteriaceae</taxon>
        <taxon>Thermovibrio</taxon>
    </lineage>
</organism>
<proteinExistence type="predicted"/>
<sequence>MLGRREALKLLLTSPLLLVGEAVARSRPVILRVRYSATRERTRIVLDCTGKVERSWIKEHFSGNTLWLTFKGVGASRRMARLLRRSPLVREVEVIPVTHTKARVKVVMREPHKFKIFGLRPCGRRPFRVVIDVFPDYLPIECAVRKVPQRIVVIDPGHGGKDPGAVWPIGSKHPRIEEKWITLAIALKVRKYLSRNPNIKVVMTRTRDVYVPLLKRAEIAAKVCADAFVSIHADSMPNYPNWSGVTVFKASPALFAKAQQMARKVAKNVRMCSDTMCWSISPLLINLSTTVTFAESAKLARAIVESLKAHVNDELINGIKDMRRNIVVLKTPGRPAVLIESGFITNPLDRKRLVEPWYQDEIARGIARGIEHYLDSLNAVAYLERRR</sequence>
<feature type="domain" description="MurNAc-LAA" evidence="4">
    <location>
        <begin position="217"/>
        <end position="371"/>
    </location>
</feature>
<dbReference type="GO" id="GO:0009253">
    <property type="term" value="P:peptidoglycan catabolic process"/>
    <property type="evidence" value="ECO:0007669"/>
    <property type="project" value="InterPro"/>
</dbReference>
<dbReference type="SMART" id="SM00646">
    <property type="entry name" value="Ami_3"/>
    <property type="match status" value="1"/>
</dbReference>
<evidence type="ECO:0000313" key="6">
    <source>
        <dbReference type="Proteomes" id="UP000006362"/>
    </source>
</evidence>
<dbReference type="AlphaFoldDB" id="E8T5L0"/>
<dbReference type="InterPro" id="IPR050695">
    <property type="entry name" value="N-acetylmuramoyl_amidase_3"/>
</dbReference>
<dbReference type="InterPro" id="IPR002508">
    <property type="entry name" value="MurNAc-LAA_cat"/>
</dbReference>